<evidence type="ECO:0000256" key="3">
    <source>
        <dbReference type="ARBA" id="ARBA00023163"/>
    </source>
</evidence>
<dbReference type="CDD" id="cd00067">
    <property type="entry name" value="GAL4"/>
    <property type="match status" value="1"/>
</dbReference>
<sequence>MVPLQTRCDSRRPTCSRCKALGWTCQYSVSTARKGVSQRISDSHNSPQSIQGSGSAPDSPKKRRDSKDHGVQLPPVLEEDRNGGSGGDPKLDDTALPSLSLDGITSGTSPFLDSPFPDDTVFQWDNFNPGLPDDRADFYTSLDLGLGPLVPDVDGQEQGGRPIDASNLDPKPLFSHPPSTVSASNQQQPTHPPDTIGCSCIQVAVSLLDELEIWGATPPEPRSLDSPLSVHREAVTQCQRIQQCHQCRRQSGTMIILNLVLEKLAGLCEGIVASFLRVVQDKATTNHSILPSQEEQGLQFQHLMLGGYHIGGEDGVVLMRALISLHIGKLGSLLNSMKQILSFNKRESQMARLLQSEQRIHHAATRLSQTGDSLTLETYNGLFGLDCLQGP</sequence>
<name>A0ABR4INY3_9EURO</name>
<evidence type="ECO:0000256" key="2">
    <source>
        <dbReference type="ARBA" id="ARBA00023125"/>
    </source>
</evidence>
<protein>
    <recommendedName>
        <fullName evidence="6">Zn(2)-C6 fungal-type domain-containing protein</fullName>
    </recommendedName>
</protein>
<dbReference type="Gene3D" id="4.10.240.10">
    <property type="entry name" value="Zn(2)-C6 fungal-type DNA-binding domain"/>
    <property type="match status" value="1"/>
</dbReference>
<keyword evidence="3" id="KW-0804">Transcription</keyword>
<evidence type="ECO:0000313" key="8">
    <source>
        <dbReference type="Proteomes" id="UP001610335"/>
    </source>
</evidence>
<dbReference type="InterPro" id="IPR001138">
    <property type="entry name" value="Zn2Cys6_DnaBD"/>
</dbReference>
<accession>A0ABR4INY3</accession>
<reference evidence="7 8" key="1">
    <citation type="submission" date="2024-07" db="EMBL/GenBank/DDBJ databases">
        <title>Section-level genome sequencing and comparative genomics of Aspergillus sections Usti and Cavernicolus.</title>
        <authorList>
            <consortium name="Lawrence Berkeley National Laboratory"/>
            <person name="Nybo J.L."/>
            <person name="Vesth T.C."/>
            <person name="Theobald S."/>
            <person name="Frisvad J.C."/>
            <person name="Larsen T.O."/>
            <person name="Kjaerboelling I."/>
            <person name="Rothschild-Mancinelli K."/>
            <person name="Lyhne E.K."/>
            <person name="Kogle M.E."/>
            <person name="Barry K."/>
            <person name="Clum A."/>
            <person name="Na H."/>
            <person name="Ledsgaard L."/>
            <person name="Lin J."/>
            <person name="Lipzen A."/>
            <person name="Kuo A."/>
            <person name="Riley R."/>
            <person name="Mondo S."/>
            <person name="LaButti K."/>
            <person name="Haridas S."/>
            <person name="Pangalinan J."/>
            <person name="Salamov A.A."/>
            <person name="Simmons B.A."/>
            <person name="Magnuson J.K."/>
            <person name="Chen J."/>
            <person name="Drula E."/>
            <person name="Henrissat B."/>
            <person name="Wiebenga A."/>
            <person name="Lubbers R.J."/>
            <person name="Gomes A.C."/>
            <person name="Makela M.R."/>
            <person name="Stajich J."/>
            <person name="Grigoriev I.V."/>
            <person name="Mortensen U.H."/>
            <person name="De vries R.P."/>
            <person name="Baker S.E."/>
            <person name="Andersen M.R."/>
        </authorList>
    </citation>
    <scope>NUCLEOTIDE SEQUENCE [LARGE SCALE GENOMIC DNA]</scope>
    <source>
        <strain evidence="7 8">CBS 600.67</strain>
    </source>
</reference>
<keyword evidence="2" id="KW-0238">DNA-binding</keyword>
<dbReference type="Proteomes" id="UP001610335">
    <property type="component" value="Unassembled WGS sequence"/>
</dbReference>
<evidence type="ECO:0000256" key="1">
    <source>
        <dbReference type="ARBA" id="ARBA00023015"/>
    </source>
</evidence>
<dbReference type="SUPFAM" id="SSF57701">
    <property type="entry name" value="Zn2/Cys6 DNA-binding domain"/>
    <property type="match status" value="1"/>
</dbReference>
<keyword evidence="1" id="KW-0805">Transcription regulation</keyword>
<comment type="caution">
    <text evidence="7">The sequence shown here is derived from an EMBL/GenBank/DDBJ whole genome shotgun (WGS) entry which is preliminary data.</text>
</comment>
<evidence type="ECO:0000256" key="5">
    <source>
        <dbReference type="SAM" id="MobiDB-lite"/>
    </source>
</evidence>
<proteinExistence type="predicted"/>
<feature type="domain" description="Zn(2)-C6 fungal-type" evidence="6">
    <location>
        <begin position="6"/>
        <end position="33"/>
    </location>
</feature>
<keyword evidence="4" id="KW-0539">Nucleus</keyword>
<feature type="compositionally biased region" description="Polar residues" evidence="5">
    <location>
        <begin position="38"/>
        <end position="56"/>
    </location>
</feature>
<evidence type="ECO:0000259" key="6">
    <source>
        <dbReference type="Pfam" id="PF00172"/>
    </source>
</evidence>
<organism evidence="7 8">
    <name type="scientific">Aspergillus cavernicola</name>
    <dbReference type="NCBI Taxonomy" id="176166"/>
    <lineage>
        <taxon>Eukaryota</taxon>
        <taxon>Fungi</taxon>
        <taxon>Dikarya</taxon>
        <taxon>Ascomycota</taxon>
        <taxon>Pezizomycotina</taxon>
        <taxon>Eurotiomycetes</taxon>
        <taxon>Eurotiomycetidae</taxon>
        <taxon>Eurotiales</taxon>
        <taxon>Aspergillaceae</taxon>
        <taxon>Aspergillus</taxon>
        <taxon>Aspergillus subgen. Nidulantes</taxon>
    </lineage>
</organism>
<gene>
    <name evidence="7" type="ORF">BDW59DRAFT_159052</name>
</gene>
<feature type="region of interest" description="Disordered" evidence="5">
    <location>
        <begin position="150"/>
        <end position="193"/>
    </location>
</feature>
<feature type="compositionally biased region" description="Polar residues" evidence="5">
    <location>
        <begin position="177"/>
        <end position="189"/>
    </location>
</feature>
<keyword evidence="8" id="KW-1185">Reference proteome</keyword>
<evidence type="ECO:0000256" key="4">
    <source>
        <dbReference type="ARBA" id="ARBA00023242"/>
    </source>
</evidence>
<dbReference type="EMBL" id="JBFXLS010000016">
    <property type="protein sequence ID" value="KAL2829464.1"/>
    <property type="molecule type" value="Genomic_DNA"/>
</dbReference>
<dbReference type="Pfam" id="PF00172">
    <property type="entry name" value="Zn_clus"/>
    <property type="match status" value="1"/>
</dbReference>
<feature type="region of interest" description="Disordered" evidence="5">
    <location>
        <begin position="36"/>
        <end position="102"/>
    </location>
</feature>
<dbReference type="InterPro" id="IPR036864">
    <property type="entry name" value="Zn2-C6_fun-type_DNA-bd_sf"/>
</dbReference>
<evidence type="ECO:0000313" key="7">
    <source>
        <dbReference type="EMBL" id="KAL2829464.1"/>
    </source>
</evidence>